<reference evidence="11" key="1">
    <citation type="journal article" date="2022" name="Int. J. Syst. Evol. Microbiol.">
        <title>Anaeromyxobacter oryzae sp. nov., Anaeromyxobacter diazotrophicus sp. nov. and Anaeromyxobacter paludicola sp. nov., isolated from paddy soils.</title>
        <authorList>
            <person name="Itoh H."/>
            <person name="Xu Z."/>
            <person name="Mise K."/>
            <person name="Masuda Y."/>
            <person name="Ushijima N."/>
            <person name="Hayakawa C."/>
            <person name="Shiratori Y."/>
            <person name="Senoo K."/>
        </authorList>
    </citation>
    <scope>NUCLEOTIDE SEQUENCE [LARGE SCALE GENOMIC DNA]</scope>
    <source>
        <strain evidence="11">Red630</strain>
    </source>
</reference>
<keyword evidence="5 6" id="KW-0482">Metalloprotease</keyword>
<comment type="cofactor">
    <cofactor evidence="6">
        <name>Zn(2+)</name>
        <dbReference type="ChEBI" id="CHEBI:29105"/>
    </cofactor>
    <text evidence="6">Binds 1 zinc ion per subunit.</text>
</comment>
<dbReference type="EMBL" id="AP025592">
    <property type="protein sequence ID" value="BDG07261.1"/>
    <property type="molecule type" value="Genomic_DNA"/>
</dbReference>
<dbReference type="Gene3D" id="3.30.2010.10">
    <property type="entry name" value="Metalloproteases ('zincins'), catalytic domain"/>
    <property type="match status" value="1"/>
</dbReference>
<keyword evidence="7" id="KW-0812">Transmembrane</keyword>
<feature type="transmembrane region" description="Helical" evidence="7">
    <location>
        <begin position="64"/>
        <end position="88"/>
    </location>
</feature>
<organism evidence="10 11">
    <name type="scientific">Anaeromyxobacter paludicola</name>
    <dbReference type="NCBI Taxonomy" id="2918171"/>
    <lineage>
        <taxon>Bacteria</taxon>
        <taxon>Pseudomonadati</taxon>
        <taxon>Myxococcota</taxon>
        <taxon>Myxococcia</taxon>
        <taxon>Myxococcales</taxon>
        <taxon>Cystobacterineae</taxon>
        <taxon>Anaeromyxobacteraceae</taxon>
        <taxon>Anaeromyxobacter</taxon>
    </lineage>
</organism>
<keyword evidence="7" id="KW-1133">Transmembrane helix</keyword>
<dbReference type="Pfam" id="PF01435">
    <property type="entry name" value="Peptidase_M48"/>
    <property type="match status" value="1"/>
</dbReference>
<feature type="domain" description="Peptidase M48" evidence="8">
    <location>
        <begin position="209"/>
        <end position="411"/>
    </location>
</feature>
<keyword evidence="11" id="KW-1185">Reference proteome</keyword>
<feature type="transmembrane region" description="Helical" evidence="7">
    <location>
        <begin position="103"/>
        <end position="129"/>
    </location>
</feature>
<keyword evidence="2" id="KW-0479">Metal-binding</keyword>
<sequence length="417" mass="45742">MPTLVVAVFLAFFAAEYAVETGLLLLNLRRARRSGDAVPAPLQGVVTPGSAARSRDYTLANGRLALVSGAWSAALTLAVLLSGLLPWLHQALAARGLAGAHRFVAFLVLVSAPFWVAGLPFALYRTFVLEARFGFNRTTPALWLKDRAKGLLLSAALGLPLLYAVYGFMALTGRAWWLWLAGFLTGVQILMVWLFPTLIAPLFNRFQPLPEGPLKERLEALARAARFRSRGLFVMDASRRSGHGNAYFTGFFRPRIVLFDTLVAQMTVPEAAAVLAHEIGHYQKRHVHRRLALGVAGQVVTLWALSLLVPWPPLYRAFGFAAPSYEAALALFSLGGGAFTFFLAPVASWLSRRHEYQADRYAVALVPEPGALASALVKLNRENLANLDPHPWYSAWHYSHPTLVERLRAIGEAGRPA</sequence>
<keyword evidence="1 6" id="KW-0645">Protease</keyword>
<evidence type="ECO:0000313" key="11">
    <source>
        <dbReference type="Proteomes" id="UP001162734"/>
    </source>
</evidence>
<gene>
    <name evidence="10" type="ORF">AMPC_03740</name>
</gene>
<evidence type="ECO:0000256" key="7">
    <source>
        <dbReference type="SAM" id="Phobius"/>
    </source>
</evidence>
<dbReference type="PANTHER" id="PTHR10120">
    <property type="entry name" value="CAAX PRENYL PROTEASE 1"/>
    <property type="match status" value="1"/>
</dbReference>
<feature type="transmembrane region" description="Helical" evidence="7">
    <location>
        <begin position="329"/>
        <end position="350"/>
    </location>
</feature>
<feature type="transmembrane region" description="Helical" evidence="7">
    <location>
        <begin position="291"/>
        <end position="309"/>
    </location>
</feature>
<feature type="transmembrane region" description="Helical" evidence="7">
    <location>
        <begin position="6"/>
        <end position="26"/>
    </location>
</feature>
<evidence type="ECO:0000259" key="9">
    <source>
        <dbReference type="Pfam" id="PF16491"/>
    </source>
</evidence>
<dbReference type="InterPro" id="IPR001915">
    <property type="entry name" value="Peptidase_M48"/>
</dbReference>
<evidence type="ECO:0000256" key="5">
    <source>
        <dbReference type="ARBA" id="ARBA00023049"/>
    </source>
</evidence>
<dbReference type="Proteomes" id="UP001162734">
    <property type="component" value="Chromosome"/>
</dbReference>
<name>A0ABM7X625_9BACT</name>
<keyword evidence="7" id="KW-0472">Membrane</keyword>
<dbReference type="CDD" id="cd07343">
    <property type="entry name" value="M48A_Zmpste24p_like"/>
    <property type="match status" value="1"/>
</dbReference>
<feature type="domain" description="CAAX prenyl protease 1 N-terminal" evidence="9">
    <location>
        <begin position="29"/>
        <end position="205"/>
    </location>
</feature>
<accession>A0ABM7X625</accession>
<keyword evidence="4 6" id="KW-0862">Zinc</keyword>
<evidence type="ECO:0000256" key="1">
    <source>
        <dbReference type="ARBA" id="ARBA00022670"/>
    </source>
</evidence>
<proteinExistence type="inferred from homology"/>
<evidence type="ECO:0000256" key="3">
    <source>
        <dbReference type="ARBA" id="ARBA00022801"/>
    </source>
</evidence>
<evidence type="ECO:0000256" key="2">
    <source>
        <dbReference type="ARBA" id="ARBA00022723"/>
    </source>
</evidence>
<feature type="transmembrane region" description="Helical" evidence="7">
    <location>
        <begin position="175"/>
        <end position="195"/>
    </location>
</feature>
<protein>
    <submittedName>
        <fullName evidence="10">Peptidase M48</fullName>
    </submittedName>
</protein>
<dbReference type="InterPro" id="IPR032456">
    <property type="entry name" value="Peptidase_M48_N"/>
</dbReference>
<dbReference type="InterPro" id="IPR027057">
    <property type="entry name" value="CAXX_Prtase_1"/>
</dbReference>
<evidence type="ECO:0000259" key="8">
    <source>
        <dbReference type="Pfam" id="PF01435"/>
    </source>
</evidence>
<dbReference type="RefSeq" id="WP_248343861.1">
    <property type="nucleotide sequence ID" value="NZ_AP025592.1"/>
</dbReference>
<evidence type="ECO:0000313" key="10">
    <source>
        <dbReference type="EMBL" id="BDG07261.1"/>
    </source>
</evidence>
<dbReference type="Pfam" id="PF16491">
    <property type="entry name" value="Peptidase_M48_N"/>
    <property type="match status" value="1"/>
</dbReference>
<feature type="transmembrane region" description="Helical" evidence="7">
    <location>
        <begin position="150"/>
        <end position="169"/>
    </location>
</feature>
<comment type="similarity">
    <text evidence="6">Belongs to the peptidase M48 family.</text>
</comment>
<evidence type="ECO:0000256" key="6">
    <source>
        <dbReference type="RuleBase" id="RU003983"/>
    </source>
</evidence>
<keyword evidence="3 6" id="KW-0378">Hydrolase</keyword>
<evidence type="ECO:0000256" key="4">
    <source>
        <dbReference type="ARBA" id="ARBA00022833"/>
    </source>
</evidence>